<protein>
    <submittedName>
        <fullName evidence="1">Uncharacterized protein</fullName>
    </submittedName>
</protein>
<keyword evidence="2" id="KW-1185">Reference proteome</keyword>
<comment type="caution">
    <text evidence="1">The sequence shown here is derived from an EMBL/GenBank/DDBJ whole genome shotgun (WGS) entry which is preliminary data.</text>
</comment>
<gene>
    <name evidence="1" type="ORF">L2E82_45121</name>
</gene>
<evidence type="ECO:0000313" key="1">
    <source>
        <dbReference type="EMBL" id="KAI3700491.1"/>
    </source>
</evidence>
<dbReference type="Proteomes" id="UP001055811">
    <property type="component" value="Linkage Group LG08"/>
</dbReference>
<accession>A0ACB8ZS11</accession>
<dbReference type="EMBL" id="CM042016">
    <property type="protein sequence ID" value="KAI3700491.1"/>
    <property type="molecule type" value="Genomic_DNA"/>
</dbReference>
<sequence length="134" mass="14494">MLSGLFSSISILVQLNPSRPYSKVPIQWFNMNNRLSSSSTVSSEYSASVSSASSQPEDFTTFTSNSGAAPILSPIIQSDPHLVYVEGDIQGQDDQHIADAQLVIPMHIDSPPPSLLQINQTLQTLIGYAKDLSD</sequence>
<proteinExistence type="predicted"/>
<reference evidence="1 2" key="2">
    <citation type="journal article" date="2022" name="Mol. Ecol. Resour.">
        <title>The genomes of chicory, endive, great burdock and yacon provide insights into Asteraceae paleo-polyploidization history and plant inulin production.</title>
        <authorList>
            <person name="Fan W."/>
            <person name="Wang S."/>
            <person name="Wang H."/>
            <person name="Wang A."/>
            <person name="Jiang F."/>
            <person name="Liu H."/>
            <person name="Zhao H."/>
            <person name="Xu D."/>
            <person name="Zhang Y."/>
        </authorList>
    </citation>
    <scope>NUCLEOTIDE SEQUENCE [LARGE SCALE GENOMIC DNA]</scope>
    <source>
        <strain evidence="2">cv. Punajuju</strain>
        <tissue evidence="1">Leaves</tissue>
    </source>
</reference>
<name>A0ACB8ZS11_CICIN</name>
<reference evidence="2" key="1">
    <citation type="journal article" date="2022" name="Mol. Ecol. Resour.">
        <title>The genomes of chicory, endive, great burdock and yacon provide insights into Asteraceae palaeo-polyploidization history and plant inulin production.</title>
        <authorList>
            <person name="Fan W."/>
            <person name="Wang S."/>
            <person name="Wang H."/>
            <person name="Wang A."/>
            <person name="Jiang F."/>
            <person name="Liu H."/>
            <person name="Zhao H."/>
            <person name="Xu D."/>
            <person name="Zhang Y."/>
        </authorList>
    </citation>
    <scope>NUCLEOTIDE SEQUENCE [LARGE SCALE GENOMIC DNA]</scope>
    <source>
        <strain evidence="2">cv. Punajuju</strain>
    </source>
</reference>
<evidence type="ECO:0000313" key="2">
    <source>
        <dbReference type="Proteomes" id="UP001055811"/>
    </source>
</evidence>
<organism evidence="1 2">
    <name type="scientific">Cichorium intybus</name>
    <name type="common">Chicory</name>
    <dbReference type="NCBI Taxonomy" id="13427"/>
    <lineage>
        <taxon>Eukaryota</taxon>
        <taxon>Viridiplantae</taxon>
        <taxon>Streptophyta</taxon>
        <taxon>Embryophyta</taxon>
        <taxon>Tracheophyta</taxon>
        <taxon>Spermatophyta</taxon>
        <taxon>Magnoliopsida</taxon>
        <taxon>eudicotyledons</taxon>
        <taxon>Gunneridae</taxon>
        <taxon>Pentapetalae</taxon>
        <taxon>asterids</taxon>
        <taxon>campanulids</taxon>
        <taxon>Asterales</taxon>
        <taxon>Asteraceae</taxon>
        <taxon>Cichorioideae</taxon>
        <taxon>Cichorieae</taxon>
        <taxon>Cichoriinae</taxon>
        <taxon>Cichorium</taxon>
    </lineage>
</organism>